<accession>A0A345NLF7</accession>
<reference evidence="1 2" key="1">
    <citation type="submission" date="2018-07" db="EMBL/GenBank/DDBJ databases">
        <title>Complete genome sequencing of Ornithinimicrobium sp. AMA3305.</title>
        <authorList>
            <person name="Bae J.-W."/>
        </authorList>
    </citation>
    <scope>NUCLEOTIDE SEQUENCE [LARGE SCALE GENOMIC DNA]</scope>
    <source>
        <strain evidence="1 2">AMA3305</strain>
    </source>
</reference>
<keyword evidence="2" id="KW-1185">Reference proteome</keyword>
<dbReference type="PANTHER" id="PTHR33361:SF2">
    <property type="entry name" value="DUF885 DOMAIN-CONTAINING PROTEIN"/>
    <property type="match status" value="1"/>
</dbReference>
<dbReference type="InterPro" id="IPR010281">
    <property type="entry name" value="DUF885"/>
</dbReference>
<dbReference type="KEGG" id="orn:DV701_06735"/>
<dbReference type="PANTHER" id="PTHR33361">
    <property type="entry name" value="GLR0591 PROTEIN"/>
    <property type="match status" value="1"/>
</dbReference>
<name>A0A345NLF7_9MICO</name>
<organism evidence="1 2">
    <name type="scientific">Ornithinimicrobium avium</name>
    <dbReference type="NCBI Taxonomy" id="2283195"/>
    <lineage>
        <taxon>Bacteria</taxon>
        <taxon>Bacillati</taxon>
        <taxon>Actinomycetota</taxon>
        <taxon>Actinomycetes</taxon>
        <taxon>Micrococcales</taxon>
        <taxon>Ornithinimicrobiaceae</taxon>
        <taxon>Ornithinimicrobium</taxon>
    </lineage>
</organism>
<dbReference type="EMBL" id="CP031229">
    <property type="protein sequence ID" value="AXH95865.1"/>
    <property type="molecule type" value="Genomic_DNA"/>
</dbReference>
<sequence>MSSSLRHTSGTGTSGRVGLPLVIEQTREQTEIDRLAEDHLDAVVVHSPMEATYLGVAGQDDRLDDLSVDGLRARRDLSADTLEQLGRRTPQDDVDRVTAAALRERLGLEVEELDLVLEGRAPVDLNVIASAPQAVRDIFDIMGKDTEEQWRTIAARLDAVPIALQQYASALAWSAERGQVVPRRQVEKVAEQCRDQAAEDTSTFQALLREAEGQPEEVRGLLDAAVGSARSAFGALATYLDELAPKAPRSDASGRELYQLRSRSFLGATIDLEETYRWGQEELARITVLMEETAEQIRPGATVKEAVAVLDEDPAYQLDGTDALRAWMQEKADEAVADLADVHFDVPGPVRRIECMIAPSQTGGIYYTAPSEDFSRPGRMWWSVPKGVTRFSTWRELTTVYHEGVPGHHLQIGQTVYRSELLNRWRRLASWTSGQGEGWALYSEWLMADLGYMDDPGNRMGLLDAQALRAARVVIDIGVHCGFEAPEEVGGGEWTYDKAWALLDAHTNMDEGFTRFELDRYLGWPGQAPAYKIGERLWLQLREEVREREGEDFDLKAFHRRALDVGGVGLDTLRAAVLGEL</sequence>
<dbReference type="Proteomes" id="UP000253790">
    <property type="component" value="Chromosome"/>
</dbReference>
<dbReference type="Pfam" id="PF05960">
    <property type="entry name" value="DUF885"/>
    <property type="match status" value="1"/>
</dbReference>
<proteinExistence type="predicted"/>
<dbReference type="AlphaFoldDB" id="A0A345NLF7"/>
<dbReference type="OrthoDB" id="9760040at2"/>
<gene>
    <name evidence="1" type="ORF">DV701_06735</name>
</gene>
<protein>
    <submittedName>
        <fullName evidence="1">DUF885 domain-containing protein</fullName>
    </submittedName>
</protein>
<evidence type="ECO:0000313" key="2">
    <source>
        <dbReference type="Proteomes" id="UP000253790"/>
    </source>
</evidence>
<evidence type="ECO:0000313" key="1">
    <source>
        <dbReference type="EMBL" id="AXH95865.1"/>
    </source>
</evidence>